<evidence type="ECO:0000256" key="3">
    <source>
        <dbReference type="ARBA" id="ARBA00023163"/>
    </source>
</evidence>
<organism evidence="5 6">
    <name type="scientific">Janthinobacterium psychrotolerans</name>
    <dbReference type="NCBI Taxonomy" id="1747903"/>
    <lineage>
        <taxon>Bacteria</taxon>
        <taxon>Pseudomonadati</taxon>
        <taxon>Pseudomonadota</taxon>
        <taxon>Betaproteobacteria</taxon>
        <taxon>Burkholderiales</taxon>
        <taxon>Oxalobacteraceae</taxon>
        <taxon>Janthinobacterium</taxon>
    </lineage>
</organism>
<dbReference type="GO" id="GO:0000976">
    <property type="term" value="F:transcription cis-regulatory region binding"/>
    <property type="evidence" value="ECO:0007669"/>
    <property type="project" value="TreeGrafter"/>
</dbReference>
<dbReference type="Proteomes" id="UP000092713">
    <property type="component" value="Unassembled WGS sequence"/>
</dbReference>
<dbReference type="Pfam" id="PF12625">
    <property type="entry name" value="Arabinose_bd"/>
    <property type="match status" value="1"/>
</dbReference>
<dbReference type="Gene3D" id="1.10.10.60">
    <property type="entry name" value="Homeodomain-like"/>
    <property type="match status" value="1"/>
</dbReference>
<dbReference type="SUPFAM" id="SSF46689">
    <property type="entry name" value="Homeodomain-like"/>
    <property type="match status" value="1"/>
</dbReference>
<gene>
    <name evidence="5" type="ORF">ASR47_1007149</name>
</gene>
<keyword evidence="3" id="KW-0804">Transcription</keyword>
<dbReference type="InterPro" id="IPR032687">
    <property type="entry name" value="AraC-type_N"/>
</dbReference>
<proteinExistence type="predicted"/>
<evidence type="ECO:0000256" key="2">
    <source>
        <dbReference type="ARBA" id="ARBA00023125"/>
    </source>
</evidence>
<dbReference type="SMART" id="SM00342">
    <property type="entry name" value="HTH_ARAC"/>
    <property type="match status" value="1"/>
</dbReference>
<dbReference type="InterPro" id="IPR018060">
    <property type="entry name" value="HTH_AraC"/>
</dbReference>
<dbReference type="PROSITE" id="PS01124">
    <property type="entry name" value="HTH_ARAC_FAMILY_2"/>
    <property type="match status" value="1"/>
</dbReference>
<dbReference type="PANTHER" id="PTHR47894">
    <property type="entry name" value="HTH-TYPE TRANSCRIPTIONAL REGULATOR GADX"/>
    <property type="match status" value="1"/>
</dbReference>
<dbReference type="GO" id="GO:0005829">
    <property type="term" value="C:cytosol"/>
    <property type="evidence" value="ECO:0007669"/>
    <property type="project" value="TreeGrafter"/>
</dbReference>
<dbReference type="PATRIC" id="fig|1747903.4.peg.2394"/>
<dbReference type="PANTHER" id="PTHR47894:SF1">
    <property type="entry name" value="HTH-TYPE TRANSCRIPTIONAL REGULATOR VQSM"/>
    <property type="match status" value="1"/>
</dbReference>
<name>A0A1A7C3E4_9BURK</name>
<dbReference type="GO" id="GO:0003700">
    <property type="term" value="F:DNA-binding transcription factor activity"/>
    <property type="evidence" value="ECO:0007669"/>
    <property type="project" value="InterPro"/>
</dbReference>
<keyword evidence="1" id="KW-0805">Transcription regulation</keyword>
<accession>A0A1A7C3E4</accession>
<evidence type="ECO:0000313" key="6">
    <source>
        <dbReference type="Proteomes" id="UP000092713"/>
    </source>
</evidence>
<sequence>MNKPVKLTQANEACIAARHQPALVLGYARSRDAPGAPLLRGTGLDSFDDGLDERLLSATQYLQLLANVARSLASCDTSFMLGQQLLPGHYGAVSHALLQAQNLRQALSVLCDSHTRLCPLLQPRLRDAGALHVLYWTDAFGAPSQLPFLVEMHMTALNAMCRWLAGERLPWRYCFNRARPRHVEQHEVHLGQDLRFDCQLDAMLIDTAWLDRPWPRGNATAAALAQRAASLEAAPAPSLLGGLYDYLLRELRRAPTLERTAQDFGVSPATLKRHLARHGTHFQAELDQVRAHKAIYLFQAHGYDNDAVATYLGFHDATNFRRSFKRWTGQTPQLLRQALGLFVAG</sequence>
<keyword evidence="2 5" id="KW-0238">DNA-binding</keyword>
<dbReference type="InterPro" id="IPR009057">
    <property type="entry name" value="Homeodomain-like_sf"/>
</dbReference>
<dbReference type="STRING" id="1747903.ASR47_1007149"/>
<protein>
    <submittedName>
        <fullName evidence="5">AraC-type DNA-binding protein</fullName>
    </submittedName>
</protein>
<feature type="domain" description="HTH araC/xylS-type" evidence="4">
    <location>
        <begin position="241"/>
        <end position="338"/>
    </location>
</feature>
<reference evidence="5 6" key="1">
    <citation type="submission" date="2016-04" db="EMBL/GenBank/DDBJ databases">
        <title>Draft genome sequence of Janthinobacterium psychrotolerans sp. nov., isolated from freshwater sediments in Denmark.</title>
        <authorList>
            <person name="Gong X."/>
            <person name="Skrivergaard S."/>
            <person name="Korsgaard B.S."/>
            <person name="Schreiber L."/>
            <person name="Marshall I.P."/>
            <person name="Finster K."/>
            <person name="Schramm A."/>
        </authorList>
    </citation>
    <scope>NUCLEOTIDE SEQUENCE [LARGE SCALE GENOMIC DNA]</scope>
    <source>
        <strain evidence="5 6">S3-2</strain>
    </source>
</reference>
<dbReference type="AlphaFoldDB" id="A0A1A7C3E4"/>
<evidence type="ECO:0000256" key="1">
    <source>
        <dbReference type="ARBA" id="ARBA00023015"/>
    </source>
</evidence>
<evidence type="ECO:0000259" key="4">
    <source>
        <dbReference type="PROSITE" id="PS01124"/>
    </source>
</evidence>
<comment type="caution">
    <text evidence="5">The sequence shown here is derived from an EMBL/GenBank/DDBJ whole genome shotgun (WGS) entry which is preliminary data.</text>
</comment>
<dbReference type="RefSeq" id="WP_245714355.1">
    <property type="nucleotide sequence ID" value="NZ_LOCQ01000056.1"/>
</dbReference>
<dbReference type="Pfam" id="PF12833">
    <property type="entry name" value="HTH_18"/>
    <property type="match status" value="1"/>
</dbReference>
<keyword evidence="6" id="KW-1185">Reference proteome</keyword>
<evidence type="ECO:0000313" key="5">
    <source>
        <dbReference type="EMBL" id="OBV38833.1"/>
    </source>
</evidence>
<dbReference type="EMBL" id="LOCQ01000056">
    <property type="protein sequence ID" value="OBV38833.1"/>
    <property type="molecule type" value="Genomic_DNA"/>
</dbReference>